<dbReference type="RefSeq" id="XP_037155484.1">
    <property type="nucleotide sequence ID" value="XM_037299483.1"/>
</dbReference>
<evidence type="ECO:0000313" key="1">
    <source>
        <dbReference type="EMBL" id="KAF6227176.1"/>
    </source>
</evidence>
<protein>
    <recommendedName>
        <fullName evidence="3">Kinesin light chain</fullName>
    </recommendedName>
</protein>
<dbReference type="PANTHER" id="PTHR46082">
    <property type="entry name" value="ATP/GTP-BINDING PROTEIN-RELATED"/>
    <property type="match status" value="1"/>
</dbReference>
<keyword evidence="2" id="KW-1185">Reference proteome</keyword>
<name>A0A8H6CQ41_9LECA</name>
<dbReference type="SUPFAM" id="SSF48452">
    <property type="entry name" value="TPR-like"/>
    <property type="match status" value="3"/>
</dbReference>
<dbReference type="EMBL" id="JACCJB010000005">
    <property type="protein sequence ID" value="KAF6227176.1"/>
    <property type="molecule type" value="Genomic_DNA"/>
</dbReference>
<gene>
    <name evidence="1" type="ORF">HO133_008618</name>
</gene>
<dbReference type="AlphaFoldDB" id="A0A8H6CQ41"/>
<dbReference type="Proteomes" id="UP000593566">
    <property type="component" value="Unassembled WGS sequence"/>
</dbReference>
<evidence type="ECO:0000313" key="2">
    <source>
        <dbReference type="Proteomes" id="UP000593566"/>
    </source>
</evidence>
<dbReference type="InterPro" id="IPR011990">
    <property type="entry name" value="TPR-like_helical_dom_sf"/>
</dbReference>
<sequence length="484" mass="54664">MHSDTLLFINNYSSTLITIGFLQEAEKLLRDMYFKRVELLTEDHPDTILNLANYVLALTFQSKLTEAQKLNDHALYLTRKNQSEGKNSLLLLHNKGVINSMLDRLVEAKECLQEVVRLRGEHLGDLHPDTLLSIQELGRCELALGNHKAAEVHLEHSWKQCEEQLGEDHFFTILAAGTMTTLRRKQGRLDESEALARTNLASSQRVLGLHHRQALGRQGNLAQVLSSKEQYKLASDCISDALTTSTRLYGGNDPQTLAIKHKCASILDESVETYHQAAHAYQELLVDYSSYYGCASSDIVSARSQYASLLCKLDKLEEAEELNRENVTICQNNLGQVHRLTYNAFQGLAFVLAPDHPDSAYLSSQCEQSVIPAAMNASAERERRRQESLKLRQQVIEINTTLLGHDEEPTIRHVLGHDNGNTLASKNALALSLRYHEDIKRAFQLDQELLDHKKIVFGTGSLQVLHTMNNLAMDYYDLRDFNTQ</sequence>
<comment type="caution">
    <text evidence="1">The sequence shown here is derived from an EMBL/GenBank/DDBJ whole genome shotgun (WGS) entry which is preliminary data.</text>
</comment>
<dbReference type="GeneID" id="59337013"/>
<reference evidence="1 2" key="1">
    <citation type="journal article" date="2020" name="Genomics">
        <title>Complete, high-quality genomes from long-read metagenomic sequencing of two wolf lichen thalli reveals enigmatic genome architecture.</title>
        <authorList>
            <person name="McKenzie S.K."/>
            <person name="Walston R.F."/>
            <person name="Allen J.L."/>
        </authorList>
    </citation>
    <scope>NUCLEOTIDE SEQUENCE [LARGE SCALE GENOMIC DNA]</scope>
    <source>
        <strain evidence="1">WasteWater1</strain>
    </source>
</reference>
<evidence type="ECO:0008006" key="3">
    <source>
        <dbReference type="Google" id="ProtNLM"/>
    </source>
</evidence>
<dbReference type="Gene3D" id="1.25.40.10">
    <property type="entry name" value="Tetratricopeptide repeat domain"/>
    <property type="match status" value="3"/>
</dbReference>
<dbReference type="Pfam" id="PF13374">
    <property type="entry name" value="TPR_10"/>
    <property type="match status" value="2"/>
</dbReference>
<proteinExistence type="predicted"/>
<accession>A0A8H6CQ41</accession>
<dbReference type="PANTHER" id="PTHR46082:SF6">
    <property type="entry name" value="AAA+ ATPASE DOMAIN-CONTAINING PROTEIN-RELATED"/>
    <property type="match status" value="1"/>
</dbReference>
<organism evidence="1 2">
    <name type="scientific">Letharia lupina</name>
    <dbReference type="NCBI Taxonomy" id="560253"/>
    <lineage>
        <taxon>Eukaryota</taxon>
        <taxon>Fungi</taxon>
        <taxon>Dikarya</taxon>
        <taxon>Ascomycota</taxon>
        <taxon>Pezizomycotina</taxon>
        <taxon>Lecanoromycetes</taxon>
        <taxon>OSLEUM clade</taxon>
        <taxon>Lecanoromycetidae</taxon>
        <taxon>Lecanorales</taxon>
        <taxon>Lecanorineae</taxon>
        <taxon>Parmeliaceae</taxon>
        <taxon>Letharia</taxon>
    </lineage>
</organism>
<dbReference type="InterPro" id="IPR053137">
    <property type="entry name" value="NLR-like"/>
</dbReference>
<dbReference type="Pfam" id="PF13424">
    <property type="entry name" value="TPR_12"/>
    <property type="match status" value="1"/>
</dbReference>